<dbReference type="InterPro" id="IPR010982">
    <property type="entry name" value="Lambda_DNA-bd_dom_sf"/>
</dbReference>
<dbReference type="Pfam" id="PF13413">
    <property type="entry name" value="HTH_25"/>
    <property type="match status" value="1"/>
</dbReference>
<feature type="compositionally biased region" description="Basic and acidic residues" evidence="1">
    <location>
        <begin position="209"/>
        <end position="219"/>
    </location>
</feature>
<evidence type="ECO:0000256" key="1">
    <source>
        <dbReference type="SAM" id="MobiDB-lite"/>
    </source>
</evidence>
<accession>A0A1H6JGU6</accession>
<dbReference type="Proteomes" id="UP000199135">
    <property type="component" value="Unassembled WGS sequence"/>
</dbReference>
<evidence type="ECO:0000256" key="2">
    <source>
        <dbReference type="SAM" id="Phobius"/>
    </source>
</evidence>
<dbReference type="InterPro" id="IPR050400">
    <property type="entry name" value="Bact_Cytoskel_RodZ"/>
</dbReference>
<keyword evidence="2" id="KW-1133">Transmembrane helix</keyword>
<feature type="compositionally biased region" description="Polar residues" evidence="1">
    <location>
        <begin position="144"/>
        <end position="159"/>
    </location>
</feature>
<comment type="caution">
    <text evidence="3">The sequence shown here is derived from an EMBL/GenBank/DDBJ whole genome shotgun (WGS) entry which is preliminary data.</text>
</comment>
<dbReference type="PANTHER" id="PTHR34475:SF1">
    <property type="entry name" value="CYTOSKELETON PROTEIN RODZ"/>
    <property type="match status" value="1"/>
</dbReference>
<feature type="region of interest" description="Disordered" evidence="1">
    <location>
        <begin position="242"/>
        <end position="290"/>
    </location>
</feature>
<feature type="transmembrane region" description="Helical" evidence="2">
    <location>
        <begin position="303"/>
        <end position="323"/>
    </location>
</feature>
<feature type="compositionally biased region" description="Low complexity" evidence="1">
    <location>
        <begin position="480"/>
        <end position="520"/>
    </location>
</feature>
<reference evidence="3 4" key="1">
    <citation type="submission" date="2016-10" db="EMBL/GenBank/DDBJ databases">
        <authorList>
            <person name="Varghese N."/>
            <person name="Submissions S."/>
        </authorList>
    </citation>
    <scope>NUCLEOTIDE SEQUENCE [LARGE SCALE GENOMIC DNA]</scope>
    <source>
        <strain evidence="3 4">WCP15</strain>
    </source>
</reference>
<feature type="region of interest" description="Disordered" evidence="1">
    <location>
        <begin position="468"/>
        <end position="520"/>
    </location>
</feature>
<feature type="compositionally biased region" description="Polar residues" evidence="1">
    <location>
        <begin position="244"/>
        <end position="255"/>
    </location>
</feature>
<sequence>MARPRFSEMLVDRRRELGLSIKQAANVLRLREDVLMAFEDGDFQMMPKSGYAQGMLSSYARYLGLNPRMVTAQFSADLADWEHGGSGRQIAGRGGSRRGSGGEGPSYELPGEGSGGGHYEGSRGLLPTSGGYAGDVYGYTTTRASARGQGSTPLVSSRSAARGDIIPRRYSGRDMSNYSSGRDGGRSSRYRQQADRSGYASRYRGSEGYADRSSRDRVSVRRVNPSEYRDDLRYDNARPYEAASTLSGRQSSRNIARTDRPNVARRRPSEDPRRYNRARRNPKPPRGGVMGVIEAFFSDSRRAIGFGLVACAVILTVVVISSINSCVSKGASGSKTVEVSSSSTQTQSQSKPSDSSPGSSDSNSKEEEEAAAEAVAAKNEKDEQDANTETDVVVSVEDGEVSWVEIECDGKSEVAEQITGPWKKSFVVTDSITVQVSNTSAVTVKKNGETQKFDNKTSGIGTVTIAGTKVATKSDDASDGSDASVTSSGDSSSTSSSGSKSATASSAKGSKKTGSSSQKN</sequence>
<proteinExistence type="predicted"/>
<feature type="compositionally biased region" description="Basic and acidic residues" evidence="1">
    <location>
        <begin position="256"/>
        <end position="274"/>
    </location>
</feature>
<feature type="region of interest" description="Disordered" evidence="1">
    <location>
        <begin position="144"/>
        <end position="224"/>
    </location>
</feature>
<protein>
    <submittedName>
        <fullName evidence="3">Helix-turn-helix domain-containing protein</fullName>
    </submittedName>
</protein>
<keyword evidence="2" id="KW-0472">Membrane</keyword>
<feature type="compositionally biased region" description="Low complexity" evidence="1">
    <location>
        <begin position="331"/>
        <end position="362"/>
    </location>
</feature>
<keyword evidence="4" id="KW-1185">Reference proteome</keyword>
<feature type="region of interest" description="Disordered" evidence="1">
    <location>
        <begin position="85"/>
        <end position="125"/>
    </location>
</feature>
<organism evidence="3 4">
    <name type="scientific">Parafannyhessea umbonata</name>
    <dbReference type="NCBI Taxonomy" id="604330"/>
    <lineage>
        <taxon>Bacteria</taxon>
        <taxon>Bacillati</taxon>
        <taxon>Actinomycetota</taxon>
        <taxon>Coriobacteriia</taxon>
        <taxon>Coriobacteriales</taxon>
        <taxon>Atopobiaceae</taxon>
        <taxon>Parafannyhessea</taxon>
    </lineage>
</organism>
<dbReference type="RefSeq" id="WP_078687629.1">
    <property type="nucleotide sequence ID" value="NZ_FNWT01000007.1"/>
</dbReference>
<evidence type="ECO:0000313" key="4">
    <source>
        <dbReference type="Proteomes" id="UP000199135"/>
    </source>
</evidence>
<feature type="compositionally biased region" description="Gly residues" evidence="1">
    <location>
        <begin position="86"/>
        <end position="104"/>
    </location>
</feature>
<dbReference type="PANTHER" id="PTHR34475">
    <property type="match status" value="1"/>
</dbReference>
<dbReference type="EMBL" id="FNWT01000007">
    <property type="protein sequence ID" value="SEH61494.1"/>
    <property type="molecule type" value="Genomic_DNA"/>
</dbReference>
<feature type="region of interest" description="Disordered" evidence="1">
    <location>
        <begin position="331"/>
        <end position="390"/>
    </location>
</feature>
<dbReference type="Gene3D" id="1.10.260.40">
    <property type="entry name" value="lambda repressor-like DNA-binding domains"/>
    <property type="match status" value="1"/>
</dbReference>
<name>A0A1H6JGU6_9ACTN</name>
<gene>
    <name evidence="3" type="ORF">SAMN05216447_10768</name>
</gene>
<keyword evidence="2" id="KW-0812">Transmembrane</keyword>
<evidence type="ECO:0000313" key="3">
    <source>
        <dbReference type="EMBL" id="SEH61494.1"/>
    </source>
</evidence>